<feature type="compositionally biased region" description="Low complexity" evidence="1">
    <location>
        <begin position="44"/>
        <end position="59"/>
    </location>
</feature>
<dbReference type="Pfam" id="PF09656">
    <property type="entry name" value="PGPGW"/>
    <property type="match status" value="1"/>
</dbReference>
<reference evidence="2" key="1">
    <citation type="submission" date="2022-08" db="EMBL/GenBank/DDBJ databases">
        <authorList>
            <person name="Deng Y."/>
            <person name="Han X.-F."/>
            <person name="Zhang Y.-Q."/>
        </authorList>
    </citation>
    <scope>NUCLEOTIDE SEQUENCE</scope>
    <source>
        <strain evidence="2">CPCC 203407</strain>
    </source>
</reference>
<organism evidence="2 3">
    <name type="scientific">Herbiconiux oxytropis</name>
    <dbReference type="NCBI Taxonomy" id="2970915"/>
    <lineage>
        <taxon>Bacteria</taxon>
        <taxon>Bacillati</taxon>
        <taxon>Actinomycetota</taxon>
        <taxon>Actinomycetes</taxon>
        <taxon>Micrococcales</taxon>
        <taxon>Microbacteriaceae</taxon>
        <taxon>Herbiconiux</taxon>
    </lineage>
</organism>
<accession>A0AA41XE34</accession>
<sequence length="161" mass="16366">MTASQQPPVIVIPQESPAPNASDDESTAPRQPQSGVGDAAKNFGRALGRAAGRTAGKAAHGAREGIRKNPTANSAYRTGVGVVGGGTVALGVVLMPLPGPGALIALGGLGILSTEFDGAKKVRRSAEGAAKKAYGVAKEARARHRNRRDAAKNPAEGDRRN</sequence>
<evidence type="ECO:0000313" key="2">
    <source>
        <dbReference type="EMBL" id="MCS5726477.1"/>
    </source>
</evidence>
<gene>
    <name evidence="2" type="ORF">N1028_11290</name>
</gene>
<comment type="caution">
    <text evidence="2">The sequence shown here is derived from an EMBL/GenBank/DDBJ whole genome shotgun (WGS) entry which is preliminary data.</text>
</comment>
<dbReference type="RefSeq" id="WP_259528853.1">
    <property type="nucleotide sequence ID" value="NZ_JANLCK010000005.1"/>
</dbReference>
<proteinExistence type="predicted"/>
<feature type="compositionally biased region" description="Basic and acidic residues" evidence="1">
    <location>
        <begin position="148"/>
        <end position="161"/>
    </location>
</feature>
<feature type="region of interest" description="Disordered" evidence="1">
    <location>
        <begin position="126"/>
        <end position="161"/>
    </location>
</feature>
<dbReference type="InterPro" id="IPR019099">
    <property type="entry name" value="Uncharacterised_PGPGW_TM"/>
</dbReference>
<evidence type="ECO:0000313" key="3">
    <source>
        <dbReference type="Proteomes" id="UP001165587"/>
    </source>
</evidence>
<keyword evidence="3" id="KW-1185">Reference proteome</keyword>
<dbReference type="EMBL" id="JANLCK010000005">
    <property type="protein sequence ID" value="MCS5726477.1"/>
    <property type="molecule type" value="Genomic_DNA"/>
</dbReference>
<feature type="region of interest" description="Disordered" evidence="1">
    <location>
        <begin position="1"/>
        <end position="75"/>
    </location>
</feature>
<dbReference type="AlphaFoldDB" id="A0AA41XE34"/>
<dbReference type="Proteomes" id="UP001165587">
    <property type="component" value="Unassembled WGS sequence"/>
</dbReference>
<name>A0AA41XE34_9MICO</name>
<protein>
    <submittedName>
        <fullName evidence="2">PGPGW domain-containing protein</fullName>
    </submittedName>
</protein>
<evidence type="ECO:0000256" key="1">
    <source>
        <dbReference type="SAM" id="MobiDB-lite"/>
    </source>
</evidence>